<evidence type="ECO:0000313" key="1">
    <source>
        <dbReference type="EMBL" id="SVA81187.1"/>
    </source>
</evidence>
<reference evidence="1" key="1">
    <citation type="submission" date="2018-05" db="EMBL/GenBank/DDBJ databases">
        <authorList>
            <person name="Lanie J.A."/>
            <person name="Ng W.-L."/>
            <person name="Kazmierczak K.M."/>
            <person name="Andrzejewski T.M."/>
            <person name="Davidsen T.M."/>
            <person name="Wayne K.J."/>
            <person name="Tettelin H."/>
            <person name="Glass J.I."/>
            <person name="Rusch D."/>
            <person name="Podicherti R."/>
            <person name="Tsui H.-C.T."/>
            <person name="Winkler M.E."/>
        </authorList>
    </citation>
    <scope>NUCLEOTIDE SEQUENCE</scope>
</reference>
<organism evidence="1">
    <name type="scientific">marine metagenome</name>
    <dbReference type="NCBI Taxonomy" id="408172"/>
    <lineage>
        <taxon>unclassified sequences</taxon>
        <taxon>metagenomes</taxon>
        <taxon>ecological metagenomes</taxon>
    </lineage>
</organism>
<name>A0A381YXJ6_9ZZZZ</name>
<feature type="non-terminal residue" evidence="1">
    <location>
        <position position="1"/>
    </location>
</feature>
<dbReference type="AlphaFoldDB" id="A0A381YXJ6"/>
<gene>
    <name evidence="1" type="ORF">METZ01_LOCUS134041</name>
</gene>
<proteinExistence type="predicted"/>
<accession>A0A381YXJ6</accession>
<dbReference type="EMBL" id="UINC01019202">
    <property type="protein sequence ID" value="SVA81187.1"/>
    <property type="molecule type" value="Genomic_DNA"/>
</dbReference>
<protein>
    <submittedName>
        <fullName evidence="1">Uncharacterized protein</fullName>
    </submittedName>
</protein>
<sequence length="51" mass="5721">YIGIPTAAKTPMMATTISSSIRVKPRLIRFIPLVLLPTLFVHRFEAIQPTI</sequence>